<accession>A0A9X1SHD2</accession>
<name>A0A9X1SHD2_9BACT</name>
<comment type="caution">
    <text evidence="1">The sequence shown here is derived from an EMBL/GenBank/DDBJ whole genome shotgun (WGS) entry which is preliminary data.</text>
</comment>
<dbReference type="Proteomes" id="UP001139103">
    <property type="component" value="Unassembled WGS sequence"/>
</dbReference>
<protein>
    <submittedName>
        <fullName evidence="1">Uncharacterized protein</fullName>
    </submittedName>
</protein>
<keyword evidence="2" id="KW-1185">Reference proteome</keyword>
<dbReference type="RefSeq" id="WP_230222735.1">
    <property type="nucleotide sequence ID" value="NZ_JAJKFT010000010.1"/>
</dbReference>
<evidence type="ECO:0000313" key="1">
    <source>
        <dbReference type="EMBL" id="MCC9631075.1"/>
    </source>
</evidence>
<dbReference type="EMBL" id="JAJKFT010000010">
    <property type="protein sequence ID" value="MCC9631075.1"/>
    <property type="molecule type" value="Genomic_DNA"/>
</dbReference>
<proteinExistence type="predicted"/>
<evidence type="ECO:0000313" key="2">
    <source>
        <dbReference type="Proteomes" id="UP001139103"/>
    </source>
</evidence>
<reference evidence="1" key="1">
    <citation type="submission" date="2021-11" db="EMBL/GenBank/DDBJ databases">
        <title>Genome sequence.</title>
        <authorList>
            <person name="Sun Q."/>
        </authorList>
    </citation>
    <scope>NUCLEOTIDE SEQUENCE</scope>
    <source>
        <strain evidence="1">JC732</strain>
    </source>
</reference>
<gene>
    <name evidence="1" type="ORF">LOC68_22005</name>
</gene>
<organism evidence="1 2">
    <name type="scientific">Blastopirellula sediminis</name>
    <dbReference type="NCBI Taxonomy" id="2894196"/>
    <lineage>
        <taxon>Bacteria</taxon>
        <taxon>Pseudomonadati</taxon>
        <taxon>Planctomycetota</taxon>
        <taxon>Planctomycetia</taxon>
        <taxon>Pirellulales</taxon>
        <taxon>Pirellulaceae</taxon>
        <taxon>Blastopirellula</taxon>
    </lineage>
</organism>
<sequence length="121" mass="13707">MSYNVGLLIEAAPVDHDEAMRYFHELYEHSEFGQPHSTFVEMHDELTTPFPCLCAMPDDDIDDRVWSDGPLINNFGSRTAVIGISYSRADEVLPVVLRLASRLGVTVFDWQTNLIHRPGET</sequence>
<dbReference type="AlphaFoldDB" id="A0A9X1SHD2"/>